<accession>A0ABP9EWU9</accession>
<protein>
    <submittedName>
        <fullName evidence="1">DUF1572 domain-containing protein</fullName>
    </submittedName>
</protein>
<evidence type="ECO:0000313" key="2">
    <source>
        <dbReference type="Proteomes" id="UP001500433"/>
    </source>
</evidence>
<organism evidence="1 2">
    <name type="scientific">Flaviramulus aquimarinus</name>
    <dbReference type="NCBI Taxonomy" id="1170456"/>
    <lineage>
        <taxon>Bacteria</taxon>
        <taxon>Pseudomonadati</taxon>
        <taxon>Bacteroidota</taxon>
        <taxon>Flavobacteriia</taxon>
        <taxon>Flavobacteriales</taxon>
        <taxon>Flavobacteriaceae</taxon>
        <taxon>Flaviramulus</taxon>
    </lineage>
</organism>
<comment type="caution">
    <text evidence="1">The sequence shown here is derived from an EMBL/GenBank/DDBJ whole genome shotgun (WGS) entry which is preliminary data.</text>
</comment>
<dbReference type="SUPFAM" id="SSF109854">
    <property type="entry name" value="DinB/YfiT-like putative metalloenzymes"/>
    <property type="match status" value="1"/>
</dbReference>
<dbReference type="Gene3D" id="1.20.120.450">
    <property type="entry name" value="dinb family like domain"/>
    <property type="match status" value="1"/>
</dbReference>
<evidence type="ECO:0000313" key="1">
    <source>
        <dbReference type="EMBL" id="GAA4882984.1"/>
    </source>
</evidence>
<dbReference type="InterPro" id="IPR011466">
    <property type="entry name" value="DUF1572"/>
</dbReference>
<dbReference type="InterPro" id="IPR034660">
    <property type="entry name" value="DinB/YfiT-like"/>
</dbReference>
<dbReference type="RefSeq" id="WP_345271986.1">
    <property type="nucleotide sequence ID" value="NZ_BAABJH010000001.1"/>
</dbReference>
<proteinExistence type="predicted"/>
<keyword evidence="2" id="KW-1185">Reference proteome</keyword>
<name>A0ABP9EWU9_9FLAO</name>
<dbReference type="Pfam" id="PF07609">
    <property type="entry name" value="DUF1572"/>
    <property type="match status" value="1"/>
</dbReference>
<dbReference type="Proteomes" id="UP001500433">
    <property type="component" value="Unassembled WGS sequence"/>
</dbReference>
<gene>
    <name evidence="1" type="ORF">GCM10023311_01370</name>
</gene>
<sequence length="183" mass="21501">MESYLTSVIKQFEYYKSLGDKTFQELSFDELQKEFAKDSNSISIIAKHLVGNMLSRWTNFLNEDGEKEWRQRDTEFENTFTSKEDLINNWNTGWNCLFEAIKPLVESDLSKIIYIRNQGHSVTEAINRQLAHYAYHIGQIVFLGKLLKGKNWQSLSIPKGDSKTYNKEKFSKEKGRRHFTDDL</sequence>
<dbReference type="EMBL" id="BAABJH010000001">
    <property type="protein sequence ID" value="GAA4882984.1"/>
    <property type="molecule type" value="Genomic_DNA"/>
</dbReference>
<reference evidence="2" key="1">
    <citation type="journal article" date="2019" name="Int. J. Syst. Evol. Microbiol.">
        <title>The Global Catalogue of Microorganisms (GCM) 10K type strain sequencing project: providing services to taxonomists for standard genome sequencing and annotation.</title>
        <authorList>
            <consortium name="The Broad Institute Genomics Platform"/>
            <consortium name="The Broad Institute Genome Sequencing Center for Infectious Disease"/>
            <person name="Wu L."/>
            <person name="Ma J."/>
        </authorList>
    </citation>
    <scope>NUCLEOTIDE SEQUENCE [LARGE SCALE GENOMIC DNA]</scope>
    <source>
        <strain evidence="2">JCM 18274</strain>
    </source>
</reference>